<evidence type="ECO:0000256" key="1">
    <source>
        <dbReference type="ARBA" id="ARBA00010462"/>
    </source>
</evidence>
<proteinExistence type="inferred from homology"/>
<reference evidence="5" key="1">
    <citation type="journal article" date="2020" name="Nat. Commun.">
        <title>Large-scale genome sequencing of mycorrhizal fungi provides insights into the early evolution of symbiotic traits.</title>
        <authorList>
            <person name="Miyauchi S."/>
            <person name="Kiss E."/>
            <person name="Kuo A."/>
            <person name="Drula E."/>
            <person name="Kohler A."/>
            <person name="Sanchez-Garcia M."/>
            <person name="Morin E."/>
            <person name="Andreopoulos B."/>
            <person name="Barry K.W."/>
            <person name="Bonito G."/>
            <person name="Buee M."/>
            <person name="Carver A."/>
            <person name="Chen C."/>
            <person name="Cichocki N."/>
            <person name="Clum A."/>
            <person name="Culley D."/>
            <person name="Crous P.W."/>
            <person name="Fauchery L."/>
            <person name="Girlanda M."/>
            <person name="Hayes R.D."/>
            <person name="Keri Z."/>
            <person name="LaButti K."/>
            <person name="Lipzen A."/>
            <person name="Lombard V."/>
            <person name="Magnuson J."/>
            <person name="Maillard F."/>
            <person name="Murat C."/>
            <person name="Nolan M."/>
            <person name="Ohm R.A."/>
            <person name="Pangilinan J."/>
            <person name="Pereira M.F."/>
            <person name="Perotto S."/>
            <person name="Peter M."/>
            <person name="Pfister S."/>
            <person name="Riley R."/>
            <person name="Sitrit Y."/>
            <person name="Stielow J.B."/>
            <person name="Szollosi G."/>
            <person name="Zifcakova L."/>
            <person name="Stursova M."/>
            <person name="Spatafora J.W."/>
            <person name="Tedersoo L."/>
            <person name="Vaario L.M."/>
            <person name="Yamada A."/>
            <person name="Yan M."/>
            <person name="Wang P."/>
            <person name="Xu J."/>
            <person name="Bruns T."/>
            <person name="Baldrian P."/>
            <person name="Vilgalys R."/>
            <person name="Dunand C."/>
            <person name="Henrissat B."/>
            <person name="Grigoriev I.V."/>
            <person name="Hibbett D."/>
            <person name="Nagy L.G."/>
            <person name="Martin F.M."/>
        </authorList>
    </citation>
    <scope>NUCLEOTIDE SEQUENCE</scope>
    <source>
        <strain evidence="5">UP504</strain>
    </source>
</reference>
<dbReference type="GO" id="GO:0043626">
    <property type="term" value="C:PCNA complex"/>
    <property type="evidence" value="ECO:0007669"/>
    <property type="project" value="TreeGrafter"/>
</dbReference>
<dbReference type="Proteomes" id="UP000886523">
    <property type="component" value="Unassembled WGS sequence"/>
</dbReference>
<dbReference type="InterPro" id="IPR022649">
    <property type="entry name" value="Pr_cel_nuc_antig_C"/>
</dbReference>
<dbReference type="InterPro" id="IPR000730">
    <property type="entry name" value="Pr_cel_nuc_antig"/>
</dbReference>
<dbReference type="Gene3D" id="3.70.10.10">
    <property type="match status" value="1"/>
</dbReference>
<dbReference type="PANTHER" id="PTHR11352">
    <property type="entry name" value="PROLIFERATING CELL NUCLEAR ANTIGEN"/>
    <property type="match status" value="1"/>
</dbReference>
<dbReference type="OrthoDB" id="534348at2759"/>
<evidence type="ECO:0000313" key="5">
    <source>
        <dbReference type="EMBL" id="KAF9507631.1"/>
    </source>
</evidence>
<dbReference type="AlphaFoldDB" id="A0A9P6AMR3"/>
<accession>A0A9P6AMR3</accession>
<name>A0A9P6AMR3_9AGAM</name>
<keyword evidence="2" id="KW-0238">DNA-binding</keyword>
<organism evidence="5 6">
    <name type="scientific">Hydnum rufescens UP504</name>
    <dbReference type="NCBI Taxonomy" id="1448309"/>
    <lineage>
        <taxon>Eukaryota</taxon>
        <taxon>Fungi</taxon>
        <taxon>Dikarya</taxon>
        <taxon>Basidiomycota</taxon>
        <taxon>Agaricomycotina</taxon>
        <taxon>Agaricomycetes</taxon>
        <taxon>Cantharellales</taxon>
        <taxon>Hydnaceae</taxon>
        <taxon>Hydnum</taxon>
    </lineage>
</organism>
<dbReference type="EMBL" id="MU129076">
    <property type="protein sequence ID" value="KAF9507631.1"/>
    <property type="molecule type" value="Genomic_DNA"/>
</dbReference>
<dbReference type="Pfam" id="PF00705">
    <property type="entry name" value="PCNA_N"/>
    <property type="match status" value="1"/>
</dbReference>
<evidence type="ECO:0000259" key="3">
    <source>
        <dbReference type="Pfam" id="PF00705"/>
    </source>
</evidence>
<protein>
    <submittedName>
        <fullName evidence="5">Uncharacterized protein</fullName>
    </submittedName>
</protein>
<dbReference type="GO" id="GO:0006275">
    <property type="term" value="P:regulation of DNA replication"/>
    <property type="evidence" value="ECO:0007669"/>
    <property type="project" value="InterPro"/>
</dbReference>
<evidence type="ECO:0000256" key="2">
    <source>
        <dbReference type="ARBA" id="ARBA00023125"/>
    </source>
</evidence>
<dbReference type="GO" id="GO:0006298">
    <property type="term" value="P:mismatch repair"/>
    <property type="evidence" value="ECO:0007669"/>
    <property type="project" value="TreeGrafter"/>
</dbReference>
<dbReference type="GO" id="GO:0003677">
    <property type="term" value="F:DNA binding"/>
    <property type="evidence" value="ECO:0007669"/>
    <property type="project" value="UniProtKB-KW"/>
</dbReference>
<feature type="domain" description="Proliferating cell nuclear antigen PCNA N-terminal" evidence="3">
    <location>
        <begin position="15"/>
        <end position="50"/>
    </location>
</feature>
<keyword evidence="6" id="KW-1185">Reference proteome</keyword>
<dbReference type="SUPFAM" id="SSF55979">
    <property type="entry name" value="DNA clamp"/>
    <property type="match status" value="1"/>
</dbReference>
<dbReference type="GO" id="GO:0006272">
    <property type="term" value="P:leading strand elongation"/>
    <property type="evidence" value="ECO:0007669"/>
    <property type="project" value="TreeGrafter"/>
</dbReference>
<evidence type="ECO:0000313" key="6">
    <source>
        <dbReference type="Proteomes" id="UP000886523"/>
    </source>
</evidence>
<dbReference type="Pfam" id="PF02747">
    <property type="entry name" value="PCNA_C"/>
    <property type="match status" value="1"/>
</dbReference>
<comment type="caution">
    <text evidence="5">The sequence shown here is derived from an EMBL/GenBank/DDBJ whole genome shotgun (WGS) entry which is preliminary data.</text>
</comment>
<feature type="domain" description="Proliferating cell nuclear antigen PCNA C-terminal" evidence="4">
    <location>
        <begin position="54"/>
        <end position="107"/>
    </location>
</feature>
<comment type="similarity">
    <text evidence="1">Belongs to the PCNA family.</text>
</comment>
<dbReference type="InterPro" id="IPR022648">
    <property type="entry name" value="Pr_cel_nuc_antig_N"/>
</dbReference>
<evidence type="ECO:0000259" key="4">
    <source>
        <dbReference type="Pfam" id="PF02747"/>
    </source>
</evidence>
<dbReference type="PANTHER" id="PTHR11352:SF0">
    <property type="entry name" value="PROLIFERATING CELL NUCLEAR ANTIGEN"/>
    <property type="match status" value="1"/>
</dbReference>
<gene>
    <name evidence="5" type="ORF">BS47DRAFT_1366543</name>
</gene>
<dbReference type="InterPro" id="IPR046938">
    <property type="entry name" value="DNA_clamp_sf"/>
</dbReference>
<sequence>MLQLLGDGGSNPPAVLKCAKDDDEVTLQAKDNADVLSLRFEAKKIQNEINGYLGISNTEYDCKVTMLSAEFARTCRELAQLDESVRIEANKKGIRFASEGEIANSPVEAHGCCP</sequence>
<dbReference type="GO" id="GO:0030337">
    <property type="term" value="F:DNA polymerase processivity factor activity"/>
    <property type="evidence" value="ECO:0007669"/>
    <property type="project" value="InterPro"/>
</dbReference>
<dbReference type="GO" id="GO:0019985">
    <property type="term" value="P:translesion synthesis"/>
    <property type="evidence" value="ECO:0007669"/>
    <property type="project" value="TreeGrafter"/>
</dbReference>